<name>A0A8W8JAU7_MAGGI</name>
<evidence type="ECO:0000256" key="19">
    <source>
        <dbReference type="ARBA" id="ARBA00048921"/>
    </source>
</evidence>
<proteinExistence type="inferred from homology"/>
<comment type="similarity">
    <text evidence="1 22">Belongs to the short-chain dehydrogenases/reductases (SDR) family.</text>
</comment>
<dbReference type="GO" id="GO:0016404">
    <property type="term" value="F:15-hydroxyprostaglandin dehydrogenase (NAD+) activity"/>
    <property type="evidence" value="ECO:0007669"/>
    <property type="project" value="UniProtKB-EC"/>
</dbReference>
<comment type="catalytic activity">
    <reaction evidence="13">
        <text>(11R)-hydroxy-(5Z,8Z,12E,14Z)-eicosatetraenoate + NAD(+) = 11-oxo-(5Z,8Z,12E,14Z)-eicosatetraenoate + NADH + H(+)</text>
        <dbReference type="Rhea" id="RHEA:48640"/>
        <dbReference type="ChEBI" id="CHEBI:15378"/>
        <dbReference type="ChEBI" id="CHEBI:57540"/>
        <dbReference type="ChEBI" id="CHEBI:57945"/>
        <dbReference type="ChEBI" id="CHEBI:78836"/>
        <dbReference type="ChEBI" id="CHEBI:90697"/>
    </reaction>
    <physiologicalReaction direction="left-to-right" evidence="13">
        <dbReference type="Rhea" id="RHEA:48641"/>
    </physiologicalReaction>
</comment>
<dbReference type="InterPro" id="IPR036291">
    <property type="entry name" value="NAD(P)-bd_dom_sf"/>
</dbReference>
<dbReference type="FunFam" id="3.40.50.720:FF:000149">
    <property type="entry name" value="15-hydroxyprostaglandin dehydrogenase [NAD(+)]"/>
    <property type="match status" value="1"/>
</dbReference>
<dbReference type="EnsemblMetazoa" id="G17487.3">
    <property type="protein sequence ID" value="G17487.3:cds"/>
    <property type="gene ID" value="G17487"/>
</dbReference>
<dbReference type="PANTHER" id="PTHR44229">
    <property type="entry name" value="15-HYDROXYPROSTAGLANDIN DEHYDROGENASE [NAD(+)]"/>
    <property type="match status" value="1"/>
</dbReference>
<evidence type="ECO:0000256" key="11">
    <source>
        <dbReference type="ARBA" id="ARBA00048008"/>
    </source>
</evidence>
<protein>
    <recommendedName>
        <fullName evidence="5">15-hydroxyprostaglandin dehydrogenase [NAD(+)]</fullName>
        <ecNumber evidence="3">1.1.1.141</ecNumber>
        <ecNumber evidence="4">1.1.1.232</ecNumber>
    </recommendedName>
    <alternativeName>
        <fullName evidence="7">Eicosanoid/docosanoid dehydrogenase [NAD(+)]</fullName>
    </alternativeName>
    <alternativeName>
        <fullName evidence="6">Prostaglandin dehydrogenase 1</fullName>
    </alternativeName>
</protein>
<dbReference type="Proteomes" id="UP000005408">
    <property type="component" value="Unassembled WGS sequence"/>
</dbReference>
<comment type="catalytic activity">
    <reaction evidence="10">
        <text>resolvin D1 + NAD(+) = 8-oxoresolvin D1 + NADH + H(+)</text>
        <dbReference type="Rhea" id="RHEA:50124"/>
        <dbReference type="ChEBI" id="CHEBI:15378"/>
        <dbReference type="ChEBI" id="CHEBI:57540"/>
        <dbReference type="ChEBI" id="CHEBI:57945"/>
        <dbReference type="ChEBI" id="CHEBI:132079"/>
        <dbReference type="ChEBI" id="CHEBI:132080"/>
    </reaction>
    <physiologicalReaction direction="left-to-right" evidence="10">
        <dbReference type="Rhea" id="RHEA:50125"/>
    </physiologicalReaction>
</comment>
<dbReference type="InterPro" id="IPR002347">
    <property type="entry name" value="SDR_fam"/>
</dbReference>
<comment type="catalytic activity">
    <reaction evidence="12">
        <text>15-oxo-(5S,6R)-dihydroxy-(7E,9E,11Z)-eicosatrienoate + NADH + H(+) = (5S,6R,15S)-trihydroxy-(7E,9E,11Z)-eicosatrienoate + NAD(+)</text>
        <dbReference type="Rhea" id="RHEA:41596"/>
        <dbReference type="ChEBI" id="CHEBI:15378"/>
        <dbReference type="ChEBI" id="CHEBI:57540"/>
        <dbReference type="ChEBI" id="CHEBI:57945"/>
        <dbReference type="ChEBI" id="CHEBI:78325"/>
        <dbReference type="ChEBI" id="CHEBI:78329"/>
    </reaction>
    <physiologicalReaction direction="left-to-right" evidence="12">
        <dbReference type="Rhea" id="RHEA:41597"/>
    </physiologicalReaction>
</comment>
<dbReference type="EnsemblMetazoa" id="G17487.2">
    <property type="protein sequence ID" value="G17487.2:cds"/>
    <property type="gene ID" value="G17487"/>
</dbReference>
<comment type="catalytic activity">
    <reaction evidence="19">
        <text>resolvin D2 + NAD(+) = 16-oxoresolvin D2 + NADH + H(+)</text>
        <dbReference type="Rhea" id="RHEA:53588"/>
        <dbReference type="ChEBI" id="CHEBI:15378"/>
        <dbReference type="ChEBI" id="CHEBI:57540"/>
        <dbReference type="ChEBI" id="CHEBI:57945"/>
        <dbReference type="ChEBI" id="CHEBI:133367"/>
        <dbReference type="ChEBI" id="CHEBI:137498"/>
    </reaction>
    <physiologicalReaction direction="left-to-right" evidence="19">
        <dbReference type="Rhea" id="RHEA:53589"/>
    </physiologicalReaction>
</comment>
<comment type="catalytic activity">
    <reaction evidence="16">
        <text>lipoxin A4 + NAD(+) = 15-oxo-(5S,6R)-dihydroxy-(7E,9E,11Z,13E)-eicosatetraenoate + NADH + H(+)</text>
        <dbReference type="Rhea" id="RHEA:41572"/>
        <dbReference type="ChEBI" id="CHEBI:15378"/>
        <dbReference type="ChEBI" id="CHEBI:57540"/>
        <dbReference type="ChEBI" id="CHEBI:57945"/>
        <dbReference type="ChEBI" id="CHEBI:67026"/>
        <dbReference type="ChEBI" id="CHEBI:78311"/>
    </reaction>
    <physiologicalReaction direction="left-to-right" evidence="16">
        <dbReference type="Rhea" id="RHEA:41573"/>
    </physiologicalReaction>
</comment>
<dbReference type="OMA" id="FTRSAAX"/>
<evidence type="ECO:0000313" key="23">
    <source>
        <dbReference type="EnsemblMetazoa" id="G17487.2:cds"/>
    </source>
</evidence>
<dbReference type="GO" id="GO:0005737">
    <property type="term" value="C:cytoplasm"/>
    <property type="evidence" value="ECO:0007669"/>
    <property type="project" value="TreeGrafter"/>
</dbReference>
<dbReference type="InterPro" id="IPR020904">
    <property type="entry name" value="Sc_DH/Rdtase_CS"/>
</dbReference>
<dbReference type="EC" id="1.1.1.141" evidence="3"/>
<dbReference type="GO" id="GO:0047034">
    <property type="term" value="F:15-hydroxyicosatetraenoate dehydrogenase activity"/>
    <property type="evidence" value="ECO:0007669"/>
    <property type="project" value="UniProtKB-EC"/>
</dbReference>
<keyword evidence="2" id="KW-0560">Oxidoreductase</keyword>
<comment type="catalytic activity">
    <reaction evidence="15">
        <text>resolvin D2 + NAD(+) = 7-oxoresolvin D2 + NADH + H(+)</text>
        <dbReference type="Rhea" id="RHEA:53584"/>
        <dbReference type="ChEBI" id="CHEBI:15378"/>
        <dbReference type="ChEBI" id="CHEBI:57540"/>
        <dbReference type="ChEBI" id="CHEBI:57945"/>
        <dbReference type="ChEBI" id="CHEBI:133367"/>
        <dbReference type="ChEBI" id="CHEBI:137497"/>
    </reaction>
    <physiologicalReaction direction="left-to-right" evidence="15">
        <dbReference type="Rhea" id="RHEA:53585"/>
    </physiologicalReaction>
</comment>
<comment type="catalytic activity">
    <reaction evidence="9">
        <text>prostaglandin E1 + NAD(+) = 15-oxoprostaglandin E1 + NADH + H(+)</text>
        <dbReference type="Rhea" id="RHEA:16477"/>
        <dbReference type="ChEBI" id="CHEBI:15378"/>
        <dbReference type="ChEBI" id="CHEBI:57397"/>
        <dbReference type="ChEBI" id="CHEBI:57401"/>
        <dbReference type="ChEBI" id="CHEBI:57540"/>
        <dbReference type="ChEBI" id="CHEBI:57945"/>
    </reaction>
    <physiologicalReaction direction="left-to-right" evidence="9">
        <dbReference type="Rhea" id="RHEA:16478"/>
    </physiologicalReaction>
</comment>
<evidence type="ECO:0000256" key="6">
    <source>
        <dbReference type="ARBA" id="ARBA00041812"/>
    </source>
</evidence>
<comment type="catalytic activity">
    <reaction evidence="21">
        <text>resolvin E1 + NAD(+) = 18-oxo-resolvin E1 + NADH + H(+)</text>
        <dbReference type="Rhea" id="RHEA:49244"/>
        <dbReference type="ChEBI" id="CHEBI:15378"/>
        <dbReference type="ChEBI" id="CHEBI:57540"/>
        <dbReference type="ChEBI" id="CHEBI:57945"/>
        <dbReference type="ChEBI" id="CHEBI:91000"/>
        <dbReference type="ChEBI" id="CHEBI:91001"/>
    </reaction>
    <physiologicalReaction direction="left-to-right" evidence="21">
        <dbReference type="Rhea" id="RHEA:49245"/>
    </physiologicalReaction>
</comment>
<accession>A0A8W8JAU7</accession>
<evidence type="ECO:0000256" key="18">
    <source>
        <dbReference type="ARBA" id="ARBA00048739"/>
    </source>
</evidence>
<comment type="catalytic activity">
    <reaction evidence="14">
        <text>resolvin D1 + NAD(+) = 17-oxoresolvin D1 + NADH + H(+)</text>
        <dbReference type="Rhea" id="RHEA:50128"/>
        <dbReference type="ChEBI" id="CHEBI:15378"/>
        <dbReference type="ChEBI" id="CHEBI:57540"/>
        <dbReference type="ChEBI" id="CHEBI:57945"/>
        <dbReference type="ChEBI" id="CHEBI:132079"/>
        <dbReference type="ChEBI" id="CHEBI:132081"/>
    </reaction>
    <physiologicalReaction direction="left-to-right" evidence="14">
        <dbReference type="Rhea" id="RHEA:50129"/>
    </physiologicalReaction>
</comment>
<dbReference type="Gene3D" id="3.40.50.720">
    <property type="entry name" value="NAD(P)-binding Rossmann-like Domain"/>
    <property type="match status" value="1"/>
</dbReference>
<evidence type="ECO:0000256" key="12">
    <source>
        <dbReference type="ARBA" id="ARBA00048140"/>
    </source>
</evidence>
<dbReference type="SUPFAM" id="SSF51735">
    <property type="entry name" value="NAD(P)-binding Rossmann-fold domains"/>
    <property type="match status" value="1"/>
</dbReference>
<reference evidence="23" key="1">
    <citation type="submission" date="2022-08" db="UniProtKB">
        <authorList>
            <consortium name="EnsemblMetazoa"/>
        </authorList>
    </citation>
    <scope>IDENTIFICATION</scope>
    <source>
        <strain evidence="23">05x7-T-G4-1.051#20</strain>
    </source>
</reference>
<comment type="catalytic activity">
    <reaction evidence="17">
        <text>prostaglandin A1 + NAD(+) = 15-oxo-prostaglandin A1 + NADH + H(+)</text>
        <dbReference type="Rhea" id="RHEA:41263"/>
        <dbReference type="ChEBI" id="CHEBI:15378"/>
        <dbReference type="ChEBI" id="CHEBI:57398"/>
        <dbReference type="ChEBI" id="CHEBI:57540"/>
        <dbReference type="ChEBI" id="CHEBI:57945"/>
        <dbReference type="ChEBI" id="CHEBI:85072"/>
    </reaction>
    <physiologicalReaction direction="left-to-right" evidence="17">
        <dbReference type="Rhea" id="RHEA:41264"/>
    </physiologicalReaction>
</comment>
<sequence length="248" mass="26225">METGSRCAVITGGAQGIGRALAEELLRNQYKICILDMNKDAGEKAQTELNKAFGDGSIFFFACDVTKNSDLESAVKLCIESLGRIDVFVNNAGIVNEYNPSLTVSVNLTAVIQACGIVTEHMRKDKGGSGGTIINVSSIAGLVSLPFIPIYCATKSGVLSYTKAVAKQAEIAAQGITLSCICPGFTDTAFVQNLEDKMPDFSTAHKAIEHTGLLKVKAVTDGILKLIKDQKNGSILKVSANGADYVPE</sequence>
<evidence type="ECO:0000256" key="10">
    <source>
        <dbReference type="ARBA" id="ARBA00047672"/>
    </source>
</evidence>
<evidence type="ECO:0000256" key="17">
    <source>
        <dbReference type="ARBA" id="ARBA00048611"/>
    </source>
</evidence>
<evidence type="ECO:0000256" key="3">
    <source>
        <dbReference type="ARBA" id="ARBA00038968"/>
    </source>
</evidence>
<evidence type="ECO:0000256" key="14">
    <source>
        <dbReference type="ARBA" id="ARBA00048170"/>
    </source>
</evidence>
<evidence type="ECO:0000256" key="21">
    <source>
        <dbReference type="ARBA" id="ARBA00049188"/>
    </source>
</evidence>
<dbReference type="EC" id="1.1.1.232" evidence="4"/>
<evidence type="ECO:0000256" key="20">
    <source>
        <dbReference type="ARBA" id="ARBA00049151"/>
    </source>
</evidence>
<dbReference type="PRINTS" id="PR00081">
    <property type="entry name" value="GDHRDH"/>
</dbReference>
<dbReference type="PRINTS" id="PR00080">
    <property type="entry name" value="SDRFAMILY"/>
</dbReference>
<dbReference type="PROSITE" id="PS00061">
    <property type="entry name" value="ADH_SHORT"/>
    <property type="match status" value="1"/>
</dbReference>
<evidence type="ECO:0000256" key="15">
    <source>
        <dbReference type="ARBA" id="ARBA00048393"/>
    </source>
</evidence>
<evidence type="ECO:0000256" key="16">
    <source>
        <dbReference type="ARBA" id="ARBA00048535"/>
    </source>
</evidence>
<evidence type="ECO:0000256" key="7">
    <source>
        <dbReference type="ARBA" id="ARBA00042026"/>
    </source>
</evidence>
<evidence type="ECO:0000256" key="9">
    <source>
        <dbReference type="ARBA" id="ARBA00047325"/>
    </source>
</evidence>
<dbReference type="OrthoDB" id="37659at2759"/>
<dbReference type="Pfam" id="PF00106">
    <property type="entry name" value="adh_short"/>
    <property type="match status" value="1"/>
</dbReference>
<comment type="catalytic activity">
    <reaction evidence="18">
        <text>prostaglandin E2 + NAD(+) = 15-oxoprostaglandin E2 + NADH + H(+)</text>
        <dbReference type="Rhea" id="RHEA:11876"/>
        <dbReference type="ChEBI" id="CHEBI:15378"/>
        <dbReference type="ChEBI" id="CHEBI:57400"/>
        <dbReference type="ChEBI" id="CHEBI:57540"/>
        <dbReference type="ChEBI" id="CHEBI:57945"/>
        <dbReference type="ChEBI" id="CHEBI:606564"/>
        <dbReference type="EC" id="1.1.1.141"/>
    </reaction>
    <physiologicalReaction direction="left-to-right" evidence="18">
        <dbReference type="Rhea" id="RHEA:11877"/>
    </physiologicalReaction>
</comment>
<evidence type="ECO:0000256" key="8">
    <source>
        <dbReference type="ARBA" id="ARBA00045705"/>
    </source>
</evidence>
<dbReference type="EnsemblMetazoa" id="G17487.4">
    <property type="protein sequence ID" value="G17487.4:cds"/>
    <property type="gene ID" value="G17487"/>
</dbReference>
<evidence type="ECO:0000256" key="22">
    <source>
        <dbReference type="RuleBase" id="RU000363"/>
    </source>
</evidence>
<comment type="catalytic activity">
    <reaction evidence="11">
        <text>14-hydroxy-(4Z,7Z,10Z,12E,16Z,19Z)-docosahexaenoate + NAD(+) = 14-oxo-(4Z,7Z,10Z,12E,16Z,19Z)-docosahexaenoate + NADH + H(+)</text>
        <dbReference type="Rhea" id="RHEA:48952"/>
        <dbReference type="ChEBI" id="CHEBI:15378"/>
        <dbReference type="ChEBI" id="CHEBI:57540"/>
        <dbReference type="ChEBI" id="CHEBI:57945"/>
        <dbReference type="ChEBI" id="CHEBI:90866"/>
        <dbReference type="ChEBI" id="CHEBI:90867"/>
    </reaction>
    <physiologicalReaction direction="left-to-right" evidence="11">
        <dbReference type="Rhea" id="RHEA:48953"/>
    </physiologicalReaction>
</comment>
<comment type="function">
    <text evidence="8">Catalyzes the NAD-dependent dehydrogenation (oxidation) of a broad array of hydroxylated polyunsaturated fatty acids (mainly eicosanoids and docosanoids, including prostaglandins, lipoxins and resolvins), yielding their corresponding keto (oxo) metabolites. Decreases the levels of the pro-proliferative prostaglandins such as prostaglandin E2 (whose activity is increased in cancer because of an increase in the expression of cyclooxygenase 2) and generates oxo-fatty acid products that can profoundly influence cell function by abrogating pro-inflammatory cytokine expression. Converts resolvins E1, D1 and D2 to their oxo products, which represents a mode of resolvin inactivation. Resolvin E1 plays important roles during the resolution phase of acute inflammation, while resolvins D1 and D2 have a unique role in obesity-induced adipose inflammation.</text>
</comment>
<comment type="catalytic activity">
    <reaction evidence="20">
        <text>(15S)-hydroxy-(5Z,8Z,11Z,13E)-eicosatetraenoate + NAD(+) = 15-oxo-(5Z,8Z,11Z,13E)-eicosatetraenoate + NADH + H(+)</text>
        <dbReference type="Rhea" id="RHEA:23260"/>
        <dbReference type="ChEBI" id="CHEBI:15378"/>
        <dbReference type="ChEBI" id="CHEBI:57409"/>
        <dbReference type="ChEBI" id="CHEBI:57410"/>
        <dbReference type="ChEBI" id="CHEBI:57540"/>
        <dbReference type="ChEBI" id="CHEBI:57945"/>
        <dbReference type="EC" id="1.1.1.232"/>
    </reaction>
    <physiologicalReaction direction="left-to-right" evidence="20">
        <dbReference type="Rhea" id="RHEA:23261"/>
    </physiologicalReaction>
</comment>
<keyword evidence="24" id="KW-1185">Reference proteome</keyword>
<dbReference type="PANTHER" id="PTHR44229:SF4">
    <property type="entry name" value="15-HYDROXYPROSTAGLANDIN DEHYDROGENASE [NAD(+)]"/>
    <property type="match status" value="1"/>
</dbReference>
<organism evidence="23 24">
    <name type="scientific">Magallana gigas</name>
    <name type="common">Pacific oyster</name>
    <name type="synonym">Crassostrea gigas</name>
    <dbReference type="NCBI Taxonomy" id="29159"/>
    <lineage>
        <taxon>Eukaryota</taxon>
        <taxon>Metazoa</taxon>
        <taxon>Spiralia</taxon>
        <taxon>Lophotrochozoa</taxon>
        <taxon>Mollusca</taxon>
        <taxon>Bivalvia</taxon>
        <taxon>Autobranchia</taxon>
        <taxon>Pteriomorphia</taxon>
        <taxon>Ostreida</taxon>
        <taxon>Ostreoidea</taxon>
        <taxon>Ostreidae</taxon>
        <taxon>Magallana</taxon>
    </lineage>
</organism>
<evidence type="ECO:0000256" key="1">
    <source>
        <dbReference type="ARBA" id="ARBA00006484"/>
    </source>
</evidence>
<evidence type="ECO:0000256" key="13">
    <source>
        <dbReference type="ARBA" id="ARBA00048144"/>
    </source>
</evidence>
<evidence type="ECO:0000256" key="2">
    <source>
        <dbReference type="ARBA" id="ARBA00023002"/>
    </source>
</evidence>
<evidence type="ECO:0000313" key="24">
    <source>
        <dbReference type="Proteomes" id="UP000005408"/>
    </source>
</evidence>
<dbReference type="AlphaFoldDB" id="A0A8W8JAU7"/>
<dbReference type="EnsemblMetazoa" id="G17487.1">
    <property type="protein sequence ID" value="G17487.1:cds"/>
    <property type="gene ID" value="G17487"/>
</dbReference>
<dbReference type="EnsemblMetazoa" id="G17487.5">
    <property type="protein sequence ID" value="G17487.5:cds"/>
    <property type="gene ID" value="G17487"/>
</dbReference>
<evidence type="ECO:0000256" key="5">
    <source>
        <dbReference type="ARBA" id="ARBA00040276"/>
    </source>
</evidence>
<evidence type="ECO:0000256" key="4">
    <source>
        <dbReference type="ARBA" id="ARBA00039060"/>
    </source>
</evidence>